<feature type="transmembrane region" description="Helical" evidence="1">
    <location>
        <begin position="99"/>
        <end position="118"/>
    </location>
</feature>
<dbReference type="EMBL" id="JAAGLU010000060">
    <property type="protein sequence ID" value="NEC92179.1"/>
    <property type="molecule type" value="Genomic_DNA"/>
</dbReference>
<evidence type="ECO:0000256" key="1">
    <source>
        <dbReference type="SAM" id="Phobius"/>
    </source>
</evidence>
<protein>
    <recommendedName>
        <fullName evidence="3">DUF2637 domain-containing protein</fullName>
    </recommendedName>
</protein>
<evidence type="ECO:0000313" key="2">
    <source>
        <dbReference type="EMBL" id="NEC92179.1"/>
    </source>
</evidence>
<feature type="transmembrane region" description="Helical" evidence="1">
    <location>
        <begin position="36"/>
        <end position="54"/>
    </location>
</feature>
<dbReference type="AlphaFoldDB" id="A0A6B3C6B0"/>
<dbReference type="RefSeq" id="WP_164323598.1">
    <property type="nucleotide sequence ID" value="NZ_JAAGLU010000060.1"/>
</dbReference>
<gene>
    <name evidence="2" type="ORF">G3I71_41880</name>
</gene>
<sequence>MKNLRKAGTWALPAALTLIAIVWAVAAIGDILTAQAHPAFAYSVAALYDAVWLYALAQETAHRRQGSSARLPKVIGWVFLPLTVAILTVHGLLAADLLAAIVGALVPVLAKMTLVMAVDRDRTRISARAQAAIDRARAVTRDRIAVSRAVATARADETKAAADIVKHTRKAEAEALVTTYEALEAHAEITDRHPVPDWHTPLPALVSDRELEALLSGGVPDDETAGGTGGFALTETPVTVTPCQSGTPSLEGPQNANLRAVAMLAAELYSTDPPPSKRKFREAMREAMKARGLTGGWDVIDSLFDREKALAEPTEGGE</sequence>
<proteinExistence type="predicted"/>
<comment type="caution">
    <text evidence="2">The sequence shown here is derived from an EMBL/GenBank/DDBJ whole genome shotgun (WGS) entry which is preliminary data.</text>
</comment>
<name>A0A6B3C6B0_9ACTN</name>
<reference evidence="2" key="1">
    <citation type="submission" date="2020-01" db="EMBL/GenBank/DDBJ databases">
        <title>Insect and environment-associated Actinomycetes.</title>
        <authorList>
            <person name="Currrie C."/>
            <person name="Chevrette M."/>
            <person name="Carlson C."/>
            <person name="Stubbendieck R."/>
            <person name="Wendt-Pienkowski E."/>
        </authorList>
    </citation>
    <scope>NUCLEOTIDE SEQUENCE</scope>
    <source>
        <strain evidence="2">SID12501</strain>
    </source>
</reference>
<keyword evidence="1" id="KW-1133">Transmembrane helix</keyword>
<keyword evidence="1" id="KW-0812">Transmembrane</keyword>
<keyword evidence="1" id="KW-0472">Membrane</keyword>
<feature type="transmembrane region" description="Helical" evidence="1">
    <location>
        <begin position="74"/>
        <end position="93"/>
    </location>
</feature>
<organism evidence="2">
    <name type="scientific">Streptomyces sp. SID12501</name>
    <dbReference type="NCBI Taxonomy" id="2706042"/>
    <lineage>
        <taxon>Bacteria</taxon>
        <taxon>Bacillati</taxon>
        <taxon>Actinomycetota</taxon>
        <taxon>Actinomycetes</taxon>
        <taxon>Kitasatosporales</taxon>
        <taxon>Streptomycetaceae</taxon>
        <taxon>Streptomyces</taxon>
    </lineage>
</organism>
<evidence type="ECO:0008006" key="3">
    <source>
        <dbReference type="Google" id="ProtNLM"/>
    </source>
</evidence>
<accession>A0A6B3C6B0</accession>